<sequence length="120" mass="13620">MACQCHWGCHSLFSAAVTYLLLLSPKQKQQSAPKHHHSNLGLSIQIHPIFHCTYLLALHLSLTSLDTILRSRSFFLSLAVSQFVAPRETSTLFSWSLIGVKKYFHLLFPSSILRLQRSLT</sequence>
<evidence type="ECO:0000313" key="1">
    <source>
        <dbReference type="EMBL" id="KAL0469429.1"/>
    </source>
</evidence>
<evidence type="ECO:0000313" key="2">
    <source>
        <dbReference type="Proteomes" id="UP001451303"/>
    </source>
</evidence>
<keyword evidence="2" id="KW-1185">Reference proteome</keyword>
<name>A0ABR3DA32_NEUIN</name>
<gene>
    <name evidence="1" type="ORF">QR685DRAFT_526438</name>
</gene>
<organism evidence="1 2">
    <name type="scientific">Neurospora intermedia</name>
    <dbReference type="NCBI Taxonomy" id="5142"/>
    <lineage>
        <taxon>Eukaryota</taxon>
        <taxon>Fungi</taxon>
        <taxon>Dikarya</taxon>
        <taxon>Ascomycota</taxon>
        <taxon>Pezizomycotina</taxon>
        <taxon>Sordariomycetes</taxon>
        <taxon>Sordariomycetidae</taxon>
        <taxon>Sordariales</taxon>
        <taxon>Sordariaceae</taxon>
        <taxon>Neurospora</taxon>
    </lineage>
</organism>
<reference evidence="1 2" key="1">
    <citation type="submission" date="2023-09" db="EMBL/GenBank/DDBJ databases">
        <title>Multi-omics analysis of a traditional fermented food reveals byproduct-associated fungal strains for waste-to-food upcycling.</title>
        <authorList>
            <consortium name="Lawrence Berkeley National Laboratory"/>
            <person name="Rekdal V.M."/>
            <person name="Villalobos-Escobedo J.M."/>
            <person name="Rodriguez-Valeron N."/>
            <person name="Garcia M.O."/>
            <person name="Vasquez D.P."/>
            <person name="Damayanti I."/>
            <person name="Sorensen P.M."/>
            <person name="Baidoo E.E."/>
            <person name="De Carvalho A.C."/>
            <person name="Riley R."/>
            <person name="Lipzen A."/>
            <person name="He G."/>
            <person name="Yan M."/>
            <person name="Haridas S."/>
            <person name="Daum C."/>
            <person name="Yoshinaga Y."/>
            <person name="Ng V."/>
            <person name="Grigoriev I.V."/>
            <person name="Munk R."/>
            <person name="Nuraida L."/>
            <person name="Wijaya C.H."/>
            <person name="Morales P.-C."/>
            <person name="Keasling J.D."/>
        </authorList>
    </citation>
    <scope>NUCLEOTIDE SEQUENCE [LARGE SCALE GENOMIC DNA]</scope>
    <source>
        <strain evidence="1 2">FGSC 2613</strain>
    </source>
</reference>
<dbReference type="EMBL" id="JAVLET010000005">
    <property type="protein sequence ID" value="KAL0469429.1"/>
    <property type="molecule type" value="Genomic_DNA"/>
</dbReference>
<dbReference type="Proteomes" id="UP001451303">
    <property type="component" value="Unassembled WGS sequence"/>
</dbReference>
<proteinExistence type="predicted"/>
<evidence type="ECO:0008006" key="3">
    <source>
        <dbReference type="Google" id="ProtNLM"/>
    </source>
</evidence>
<protein>
    <recommendedName>
        <fullName evidence="3">Secreted protein</fullName>
    </recommendedName>
</protein>
<comment type="caution">
    <text evidence="1">The sequence shown here is derived from an EMBL/GenBank/DDBJ whole genome shotgun (WGS) entry which is preliminary data.</text>
</comment>
<accession>A0ABR3DA32</accession>